<dbReference type="InterPro" id="IPR047688">
    <property type="entry name" value="Endonuc_SmrA"/>
</dbReference>
<keyword evidence="3" id="KW-0255">Endonuclease</keyword>
<evidence type="ECO:0000256" key="1">
    <source>
        <dbReference type="SAM" id="MobiDB-lite"/>
    </source>
</evidence>
<keyword evidence="3" id="KW-0378">Hydrolase</keyword>
<dbReference type="PANTHER" id="PTHR35562:SF2">
    <property type="entry name" value="DNA ENDONUCLEASE SMRA-RELATED"/>
    <property type="match status" value="1"/>
</dbReference>
<evidence type="ECO:0000259" key="2">
    <source>
        <dbReference type="PROSITE" id="PS50828"/>
    </source>
</evidence>
<proteinExistence type="predicted"/>
<dbReference type="InterPro" id="IPR002625">
    <property type="entry name" value="Smr_dom"/>
</dbReference>
<feature type="region of interest" description="Disordered" evidence="1">
    <location>
        <begin position="20"/>
        <end position="43"/>
    </location>
</feature>
<dbReference type="AlphaFoldDB" id="A0A1N6UTQ1"/>
<dbReference type="Proteomes" id="UP000186895">
    <property type="component" value="Unassembled WGS sequence"/>
</dbReference>
<evidence type="ECO:0000313" key="4">
    <source>
        <dbReference type="Proteomes" id="UP000186895"/>
    </source>
</evidence>
<dbReference type="PROSITE" id="PS50828">
    <property type="entry name" value="SMR"/>
    <property type="match status" value="1"/>
</dbReference>
<dbReference type="GO" id="GO:0004520">
    <property type="term" value="F:DNA endonuclease activity"/>
    <property type="evidence" value="ECO:0007669"/>
    <property type="project" value="TreeGrafter"/>
</dbReference>
<evidence type="ECO:0000313" key="3">
    <source>
        <dbReference type="EMBL" id="SIQ68977.1"/>
    </source>
</evidence>
<feature type="domain" description="Smr" evidence="2">
    <location>
        <begin position="97"/>
        <end position="178"/>
    </location>
</feature>
<dbReference type="SUPFAM" id="SSF160443">
    <property type="entry name" value="SMR domain-like"/>
    <property type="match status" value="1"/>
</dbReference>
<organism evidence="3 4">
    <name type="scientific">Marinobacterium stanieri</name>
    <dbReference type="NCBI Taxonomy" id="49186"/>
    <lineage>
        <taxon>Bacteria</taxon>
        <taxon>Pseudomonadati</taxon>
        <taxon>Pseudomonadota</taxon>
        <taxon>Gammaproteobacteria</taxon>
        <taxon>Oceanospirillales</taxon>
        <taxon>Oceanospirillaceae</taxon>
        <taxon>Marinobacterium</taxon>
    </lineage>
</organism>
<dbReference type="InterPro" id="IPR036063">
    <property type="entry name" value="Smr_dom_sf"/>
</dbReference>
<dbReference type="Pfam" id="PF01713">
    <property type="entry name" value="Smr"/>
    <property type="match status" value="1"/>
</dbReference>
<dbReference type="EMBL" id="FTMN01000007">
    <property type="protein sequence ID" value="SIQ68977.1"/>
    <property type="molecule type" value="Genomic_DNA"/>
</dbReference>
<name>A0A1N6UTQ1_9GAMM</name>
<keyword evidence="4" id="KW-1185">Reference proteome</keyword>
<gene>
    <name evidence="3" type="ORF">SAMN05421647_107218</name>
</gene>
<dbReference type="STRING" id="49186.SAMN05421647_107218"/>
<dbReference type="PANTHER" id="PTHR35562">
    <property type="entry name" value="DNA ENDONUCLEASE SMRA-RELATED"/>
    <property type="match status" value="1"/>
</dbReference>
<reference evidence="3 4" key="1">
    <citation type="submission" date="2017-01" db="EMBL/GenBank/DDBJ databases">
        <authorList>
            <person name="Mah S.A."/>
            <person name="Swanson W.J."/>
            <person name="Moy G.W."/>
            <person name="Vacquier V.D."/>
        </authorList>
    </citation>
    <scope>NUCLEOTIDE SEQUENCE [LARGE SCALE GENOMIC DNA]</scope>
    <source>
        <strain evidence="3 4">DSM 7027</strain>
    </source>
</reference>
<sequence length="195" mass="22121">MQSWHDDSFSELMQAEGVQRIRQDTGSGPAVPAARSLRADPGKSIRRRLAQGSPEGLSLDQVEWLHPADPISWKRDGVQEGVFRNLRLGRYSCDASLNLQHFEPAQARDELVSFVRQSHELGIRTVLVQIGRARSVEDPANKLKSYLDQWLKQLDLVMAFHSAQPHQGGLAAVYLMLRKNAQARQHNWEKHQKRG</sequence>
<accession>A0A1N6UTQ1</accession>
<protein>
    <submittedName>
        <fullName evidence="3">DNA-nicking endonuclease, Smr domain</fullName>
    </submittedName>
</protein>
<dbReference type="Gene3D" id="3.30.1370.110">
    <property type="match status" value="1"/>
</dbReference>
<dbReference type="NCBIfam" id="NF033154">
    <property type="entry name" value="endonuc_SmrA"/>
    <property type="match status" value="1"/>
</dbReference>
<dbReference type="eggNOG" id="COG2840">
    <property type="taxonomic scope" value="Bacteria"/>
</dbReference>
<dbReference type="RefSeq" id="WP_076464131.1">
    <property type="nucleotide sequence ID" value="NZ_FTMN01000007.1"/>
</dbReference>
<keyword evidence="3" id="KW-0540">Nuclease</keyword>